<dbReference type="AlphaFoldDB" id="A0A835K034"/>
<dbReference type="GO" id="GO:0008270">
    <property type="term" value="F:zinc ion binding"/>
    <property type="evidence" value="ECO:0007669"/>
    <property type="project" value="UniProtKB-KW"/>
</dbReference>
<dbReference type="GO" id="GO:0016020">
    <property type="term" value="C:membrane"/>
    <property type="evidence" value="ECO:0007669"/>
    <property type="project" value="UniProtKB-SubCell"/>
</dbReference>
<dbReference type="Pfam" id="PF09409">
    <property type="entry name" value="PUB"/>
    <property type="match status" value="1"/>
</dbReference>
<organism evidence="8 9">
    <name type="scientific">Salix dunnii</name>
    <dbReference type="NCBI Taxonomy" id="1413687"/>
    <lineage>
        <taxon>Eukaryota</taxon>
        <taxon>Viridiplantae</taxon>
        <taxon>Streptophyta</taxon>
        <taxon>Embryophyta</taxon>
        <taxon>Tracheophyta</taxon>
        <taxon>Spermatophyta</taxon>
        <taxon>Magnoliopsida</taxon>
        <taxon>eudicotyledons</taxon>
        <taxon>Gunneridae</taxon>
        <taxon>Pentapetalae</taxon>
        <taxon>rosids</taxon>
        <taxon>fabids</taxon>
        <taxon>Malpighiales</taxon>
        <taxon>Salicaceae</taxon>
        <taxon>Saliceae</taxon>
        <taxon>Salix</taxon>
    </lineage>
</organism>
<dbReference type="Gene3D" id="3.10.20.90">
    <property type="entry name" value="Phosphatidylinositol 3-kinase Catalytic Subunit, Chain A, domain 1"/>
    <property type="match status" value="1"/>
</dbReference>
<dbReference type="InterPro" id="IPR029071">
    <property type="entry name" value="Ubiquitin-like_domsf"/>
</dbReference>
<dbReference type="InterPro" id="IPR036339">
    <property type="entry name" value="PUB-like_dom_sf"/>
</dbReference>
<comment type="caution">
    <text evidence="8">The sequence shown here is derived from an EMBL/GenBank/DDBJ whole genome shotgun (WGS) entry which is preliminary data.</text>
</comment>
<feature type="compositionally biased region" description="Polar residues" evidence="5">
    <location>
        <begin position="89"/>
        <end position="103"/>
    </location>
</feature>
<evidence type="ECO:0000256" key="1">
    <source>
        <dbReference type="ARBA" id="ARBA00004170"/>
    </source>
</evidence>
<evidence type="ECO:0000313" key="8">
    <source>
        <dbReference type="EMBL" id="KAF9677455.1"/>
    </source>
</evidence>
<gene>
    <name evidence="8" type="ORF">SADUNF_Sadunf08G0109500</name>
</gene>
<evidence type="ECO:0000313" key="9">
    <source>
        <dbReference type="Proteomes" id="UP000657918"/>
    </source>
</evidence>
<dbReference type="Pfam" id="PF00789">
    <property type="entry name" value="UBX"/>
    <property type="match status" value="1"/>
</dbReference>
<evidence type="ECO:0000256" key="4">
    <source>
        <dbReference type="PROSITE-ProRule" id="PRU00042"/>
    </source>
</evidence>
<dbReference type="PROSITE" id="PS50157">
    <property type="entry name" value="ZINC_FINGER_C2H2_2"/>
    <property type="match status" value="1"/>
</dbReference>
<evidence type="ECO:0000259" key="6">
    <source>
        <dbReference type="PROSITE" id="PS50033"/>
    </source>
</evidence>
<dbReference type="SUPFAM" id="SSF143503">
    <property type="entry name" value="PUG domain-like"/>
    <property type="match status" value="1"/>
</dbReference>
<comment type="subcellular location">
    <subcellularLocation>
        <location evidence="1">Membrane</location>
        <topology evidence="1">Peripheral membrane protein</topology>
    </subcellularLocation>
</comment>
<dbReference type="FunFam" id="3.10.20.90:FF:000185">
    <property type="entry name" value="UBX domain-containing protein 6"/>
    <property type="match status" value="1"/>
</dbReference>
<dbReference type="InterPro" id="IPR001012">
    <property type="entry name" value="UBX_dom"/>
</dbReference>
<dbReference type="PROSITE" id="PS50033">
    <property type="entry name" value="UBX"/>
    <property type="match status" value="1"/>
</dbReference>
<feature type="compositionally biased region" description="Basic and acidic residues" evidence="5">
    <location>
        <begin position="279"/>
        <end position="292"/>
    </location>
</feature>
<protein>
    <recommendedName>
        <fullName evidence="10">UBX domain-containing protein</fullName>
    </recommendedName>
</protein>
<dbReference type="InterPro" id="IPR013087">
    <property type="entry name" value="Znf_C2H2_type"/>
</dbReference>
<dbReference type="Gene3D" id="1.20.58.2190">
    <property type="match status" value="1"/>
</dbReference>
<evidence type="ECO:0000256" key="5">
    <source>
        <dbReference type="SAM" id="MobiDB-lite"/>
    </source>
</evidence>
<evidence type="ECO:0008006" key="10">
    <source>
        <dbReference type="Google" id="ProtNLM"/>
    </source>
</evidence>
<sequence length="508" mass="55864">MDDMKDKLKGFMKKVSSSSSPAKFKGQGRVLGGGGSTPSQSSSGSTNPLHARYSQPVNSNPISKPKPNPSSSPTTSSNSKPLPEKGFNLDQNKPASVNKTTNGFDPFDSLITTGKRSQNGYSLNVFECPICGQSYQSEEEVSTHVETCVHNRNANSSVESNDRVVGDGNVAEESSGSELENCVSAYLSGKPPEGSVEVVLRLLRNIVKEPANAKFRRIRMGNPKIREAVIEVAGGVELLEIVGFGLKEEGGEMWAILEETPKEERIGLINKVIGLLEPRKEGQEEPRAEGKPSDAPAETEEQVEPKKVDRQVWFLCEDSCEFSASVESKCVRNGNMSHTRVFFSVPENVAARIELPDSFYSLSAEEIKREADMRKKKIAESQLLIPKSYKEKQAKAARKRYKRTIIRIQFPDGVVLQGVFAPWEPTTALYEFVSSALKDPGLEFELLHPVAVKRRVIPNFPSVGDRVTTLDAEDLVPSSLIKFRPIETDSSVFTGLCNELLEISEPLN</sequence>
<dbReference type="PROSITE" id="PS00028">
    <property type="entry name" value="ZINC_FINGER_C2H2_1"/>
    <property type="match status" value="1"/>
</dbReference>
<feature type="compositionally biased region" description="Low complexity" evidence="5">
    <location>
        <begin position="71"/>
        <end position="81"/>
    </location>
</feature>
<dbReference type="EMBL" id="JADGMS010000008">
    <property type="protein sequence ID" value="KAF9677455.1"/>
    <property type="molecule type" value="Genomic_DNA"/>
</dbReference>
<dbReference type="SUPFAM" id="SSF54236">
    <property type="entry name" value="Ubiquitin-like"/>
    <property type="match status" value="1"/>
</dbReference>
<keyword evidence="9" id="KW-1185">Reference proteome</keyword>
<keyword evidence="2" id="KW-0833">Ubl conjugation pathway</keyword>
<accession>A0A835K034</accession>
<proteinExistence type="predicted"/>
<evidence type="ECO:0000259" key="7">
    <source>
        <dbReference type="PROSITE" id="PS50157"/>
    </source>
</evidence>
<feature type="domain" description="UBX" evidence="6">
    <location>
        <begin position="399"/>
        <end position="483"/>
    </location>
</feature>
<keyword evidence="3" id="KW-0472">Membrane</keyword>
<dbReference type="PANTHER" id="PTHR47694:SF1">
    <property type="entry name" value="PLANT UBX DOMAIN-CONTAINING PROTEIN 2"/>
    <property type="match status" value="1"/>
</dbReference>
<dbReference type="SMART" id="SM00580">
    <property type="entry name" value="PUG"/>
    <property type="match status" value="1"/>
</dbReference>
<dbReference type="OrthoDB" id="49605at2759"/>
<feature type="region of interest" description="Disordered" evidence="5">
    <location>
        <begin position="279"/>
        <end position="305"/>
    </location>
</feature>
<evidence type="ECO:0000256" key="2">
    <source>
        <dbReference type="ARBA" id="ARBA00022786"/>
    </source>
</evidence>
<dbReference type="CDD" id="cd09212">
    <property type="entry name" value="PUB"/>
    <property type="match status" value="1"/>
</dbReference>
<keyword evidence="4" id="KW-0479">Metal-binding</keyword>
<keyword evidence="4" id="KW-0863">Zinc-finger</keyword>
<keyword evidence="4" id="KW-0862">Zinc</keyword>
<dbReference type="GO" id="GO:0050832">
    <property type="term" value="P:defense response to fungus"/>
    <property type="evidence" value="ECO:0007669"/>
    <property type="project" value="TreeGrafter"/>
</dbReference>
<evidence type="ECO:0000256" key="3">
    <source>
        <dbReference type="ARBA" id="ARBA00023136"/>
    </source>
</evidence>
<feature type="domain" description="C2H2-type" evidence="7">
    <location>
        <begin position="126"/>
        <end position="155"/>
    </location>
</feature>
<dbReference type="InterPro" id="IPR018997">
    <property type="entry name" value="PUB_domain"/>
</dbReference>
<dbReference type="PANTHER" id="PTHR47694">
    <property type="entry name" value="PLANT UBX DOMAIN-CONTAINING PROTEIN 2"/>
    <property type="match status" value="1"/>
</dbReference>
<reference evidence="8 9" key="1">
    <citation type="submission" date="2020-10" db="EMBL/GenBank/DDBJ databases">
        <title>Plant Genome Project.</title>
        <authorList>
            <person name="Zhang R.-G."/>
        </authorList>
    </citation>
    <scope>NUCLEOTIDE SEQUENCE [LARGE SCALE GENOMIC DNA]</scope>
    <source>
        <strain evidence="8">FAFU-HL-1</strain>
        <tissue evidence="8">Leaf</tissue>
    </source>
</reference>
<feature type="region of interest" description="Disordered" evidence="5">
    <location>
        <begin position="1"/>
        <end position="106"/>
    </location>
</feature>
<name>A0A835K034_9ROSI</name>
<dbReference type="Proteomes" id="UP000657918">
    <property type="component" value="Chromosome 8"/>
</dbReference>